<name>A0A8J6Y928_9BACT</name>
<evidence type="ECO:0000313" key="2">
    <source>
        <dbReference type="EMBL" id="MBD3870779.1"/>
    </source>
</evidence>
<gene>
    <name evidence="2" type="ORF">IFJ97_05400</name>
</gene>
<reference evidence="2 3" key="1">
    <citation type="submission" date="2020-08" db="EMBL/GenBank/DDBJ databases">
        <title>Acidobacteriota in marine sediments use diverse sulfur dissimilation pathways.</title>
        <authorList>
            <person name="Wasmund K."/>
        </authorList>
    </citation>
    <scope>NUCLEOTIDE SEQUENCE [LARGE SCALE GENOMIC DNA]</scope>
    <source>
        <strain evidence="2">MAG AM3-A</strain>
    </source>
</reference>
<dbReference type="EMBL" id="JACXWA010000087">
    <property type="protein sequence ID" value="MBD3870779.1"/>
    <property type="molecule type" value="Genomic_DNA"/>
</dbReference>
<organism evidence="2 3">
    <name type="scientific">Candidatus Sulfomarinibacter kjeldsenii</name>
    <dbReference type="NCBI Taxonomy" id="2885994"/>
    <lineage>
        <taxon>Bacteria</taxon>
        <taxon>Pseudomonadati</taxon>
        <taxon>Acidobacteriota</taxon>
        <taxon>Thermoanaerobaculia</taxon>
        <taxon>Thermoanaerobaculales</taxon>
        <taxon>Candidatus Sulfomarinibacteraceae</taxon>
        <taxon>Candidatus Sulfomarinibacter</taxon>
    </lineage>
</organism>
<comment type="caution">
    <text evidence="2">The sequence shown here is derived from an EMBL/GenBank/DDBJ whole genome shotgun (WGS) entry which is preliminary data.</text>
</comment>
<sequence length="171" mass="19179">MIIRVAGRCGLFLVALAVAGSLWAATPPADVEIVDYEIEVTLDPETHRLEGVETIRWTNRTDAATDELYFHLYLNAFAGSQTTFMRELQWGSLRNRTESGGDWGWIQIERLVFDDGSDLLPTMEFVRPDDDNPDDFTVISVPLPRIVEPGGVVDLDLEFEAQLPRIIARTG</sequence>
<dbReference type="Proteomes" id="UP000598633">
    <property type="component" value="Unassembled WGS sequence"/>
</dbReference>
<accession>A0A8J6Y928</accession>
<evidence type="ECO:0000256" key="1">
    <source>
        <dbReference type="SAM" id="SignalP"/>
    </source>
</evidence>
<feature type="signal peptide" evidence="1">
    <location>
        <begin position="1"/>
        <end position="24"/>
    </location>
</feature>
<dbReference type="AlphaFoldDB" id="A0A8J6Y928"/>
<keyword evidence="1" id="KW-0732">Signal</keyword>
<proteinExistence type="predicted"/>
<feature type="non-terminal residue" evidence="2">
    <location>
        <position position="171"/>
    </location>
</feature>
<evidence type="ECO:0000313" key="3">
    <source>
        <dbReference type="Proteomes" id="UP000598633"/>
    </source>
</evidence>
<protein>
    <submittedName>
        <fullName evidence="2">M1 family peptidase</fullName>
    </submittedName>
</protein>
<feature type="chain" id="PRO_5035290758" evidence="1">
    <location>
        <begin position="25"/>
        <end position="171"/>
    </location>
</feature>